<keyword evidence="9 15" id="KW-0540">Nuclease</keyword>
<comment type="subunit">
    <text evidence="4 15">Homodimer.</text>
</comment>
<evidence type="ECO:0000256" key="8">
    <source>
        <dbReference type="ARBA" id="ARBA00022694"/>
    </source>
</evidence>
<dbReference type="PROSITE" id="PS50137">
    <property type="entry name" value="DS_RBD"/>
    <property type="match status" value="1"/>
</dbReference>
<dbReference type="GO" id="GO:0004525">
    <property type="term" value="F:ribonuclease III activity"/>
    <property type="evidence" value="ECO:0007669"/>
    <property type="project" value="UniProtKB-UniRule"/>
</dbReference>
<evidence type="ECO:0000256" key="1">
    <source>
        <dbReference type="ARBA" id="ARBA00000109"/>
    </source>
</evidence>
<comment type="caution">
    <text evidence="16">The sequence shown here is derived from an EMBL/GenBank/DDBJ whole genome shotgun (WGS) entry which is preliminary data.</text>
</comment>
<dbReference type="FunFam" id="3.30.160.20:FF:000003">
    <property type="entry name" value="Ribonuclease 3"/>
    <property type="match status" value="1"/>
</dbReference>
<comment type="catalytic activity">
    <reaction evidence="1 15">
        <text>Endonucleolytic cleavage to 5'-phosphomonoester.</text>
        <dbReference type="EC" id="3.1.26.3"/>
    </reaction>
</comment>
<dbReference type="PROSITE" id="PS50142">
    <property type="entry name" value="RNASE_3_2"/>
    <property type="match status" value="1"/>
</dbReference>
<dbReference type="OrthoDB" id="9805026at2"/>
<evidence type="ECO:0000256" key="14">
    <source>
        <dbReference type="ARBA" id="ARBA00022884"/>
    </source>
</evidence>
<dbReference type="GO" id="GO:0010468">
    <property type="term" value="P:regulation of gene expression"/>
    <property type="evidence" value="ECO:0007669"/>
    <property type="project" value="TreeGrafter"/>
</dbReference>
<dbReference type="FunFam" id="1.10.1520.10:FF:000001">
    <property type="entry name" value="Ribonuclease 3"/>
    <property type="match status" value="1"/>
</dbReference>
<keyword evidence="12 15" id="KW-0378">Hydrolase</keyword>
<keyword evidence="7 15" id="KW-0507">mRNA processing</keyword>
<dbReference type="PANTHER" id="PTHR11207:SF0">
    <property type="entry name" value="RIBONUCLEASE 3"/>
    <property type="match status" value="1"/>
</dbReference>
<feature type="binding site" evidence="15">
    <location>
        <position position="125"/>
    </location>
    <ligand>
        <name>Mg(2+)</name>
        <dbReference type="ChEBI" id="CHEBI:18420"/>
    </ligand>
</feature>
<dbReference type="Pfam" id="PF14622">
    <property type="entry name" value="Ribonucleas_3_3"/>
    <property type="match status" value="1"/>
</dbReference>
<comment type="subcellular location">
    <subcellularLocation>
        <location evidence="2 15">Cytoplasm</location>
    </subcellularLocation>
</comment>
<dbReference type="PROSITE" id="PS00517">
    <property type="entry name" value="RNASE_3_1"/>
    <property type="match status" value="1"/>
</dbReference>
<keyword evidence="6 15" id="KW-0698">rRNA processing</keyword>
<protein>
    <recommendedName>
        <fullName evidence="15">Ribonuclease 3</fullName>
        <ecNumber evidence="15">3.1.26.3</ecNumber>
    </recommendedName>
    <alternativeName>
        <fullName evidence="15">Ribonuclease III</fullName>
        <shortName evidence="15">RNase III</shortName>
    </alternativeName>
</protein>
<evidence type="ECO:0000256" key="15">
    <source>
        <dbReference type="HAMAP-Rule" id="MF_00104"/>
    </source>
</evidence>
<dbReference type="InterPro" id="IPR000999">
    <property type="entry name" value="RNase_III_dom"/>
</dbReference>
<evidence type="ECO:0000256" key="4">
    <source>
        <dbReference type="ARBA" id="ARBA00011738"/>
    </source>
</evidence>
<dbReference type="GO" id="GO:0003725">
    <property type="term" value="F:double-stranded RNA binding"/>
    <property type="evidence" value="ECO:0007669"/>
    <property type="project" value="TreeGrafter"/>
</dbReference>
<dbReference type="GO" id="GO:0006364">
    <property type="term" value="P:rRNA processing"/>
    <property type="evidence" value="ECO:0007669"/>
    <property type="project" value="UniProtKB-UniRule"/>
</dbReference>
<dbReference type="HAMAP" id="MF_00104">
    <property type="entry name" value="RNase_III"/>
    <property type="match status" value="1"/>
</dbReference>
<keyword evidence="14 15" id="KW-0694">RNA-binding</keyword>
<evidence type="ECO:0000313" key="16">
    <source>
        <dbReference type="EMBL" id="MTK19903.1"/>
    </source>
</evidence>
<sequence>MAYLDQLAEFLKENKIAFRQLDRYCQAFTHSSYVNEHRHLKIEDNERLEYLGDAVLELTVSNYLFNLKPSLSEGEMTKIRAQLVCEPSLESYARNLNLGKLMLLGRGEENSGGRERPTVLADAFEAFVGAMYLDLGMDTVYSFVHEIIHKAYQQGEVTQVFDYKSTLQELVQADSKKAIEYRIISETGPAHNRSFEAIVLLDGITLGRGIGKTKKEAEQQAAKGAIEILAKNHEKK</sequence>
<gene>
    <name evidence="15" type="primary">rnc</name>
    <name evidence="16" type="ORF">GMA92_00425</name>
</gene>
<dbReference type="SMART" id="SM00535">
    <property type="entry name" value="RIBOc"/>
    <property type="match status" value="1"/>
</dbReference>
<keyword evidence="10 15" id="KW-0479">Metal-binding</keyword>
<dbReference type="InterPro" id="IPR014720">
    <property type="entry name" value="dsRBD_dom"/>
</dbReference>
<dbReference type="EC" id="3.1.26.3" evidence="15"/>
<dbReference type="GO" id="GO:0042802">
    <property type="term" value="F:identical protein binding"/>
    <property type="evidence" value="ECO:0007669"/>
    <property type="project" value="UniProtKB-ARBA"/>
</dbReference>
<feature type="active site" evidence="15">
    <location>
        <position position="53"/>
    </location>
</feature>
<dbReference type="SMART" id="SM00358">
    <property type="entry name" value="DSRM"/>
    <property type="match status" value="1"/>
</dbReference>
<dbReference type="GO" id="GO:0019843">
    <property type="term" value="F:rRNA binding"/>
    <property type="evidence" value="ECO:0007669"/>
    <property type="project" value="UniProtKB-KW"/>
</dbReference>
<dbReference type="EMBL" id="WMQE01000001">
    <property type="protein sequence ID" value="MTK19903.1"/>
    <property type="molecule type" value="Genomic_DNA"/>
</dbReference>
<dbReference type="GeneID" id="60060073"/>
<feature type="binding site" evidence="15">
    <location>
        <position position="122"/>
    </location>
    <ligand>
        <name>Mg(2+)</name>
        <dbReference type="ChEBI" id="CHEBI:18420"/>
    </ligand>
</feature>
<evidence type="ECO:0000256" key="2">
    <source>
        <dbReference type="ARBA" id="ARBA00004496"/>
    </source>
</evidence>
<proteinExistence type="inferred from homology"/>
<accession>A0A173QZK8</accession>
<comment type="cofactor">
    <cofactor evidence="15">
        <name>Mg(2+)</name>
        <dbReference type="ChEBI" id="CHEBI:18420"/>
    </cofactor>
</comment>
<dbReference type="Gene3D" id="3.30.160.20">
    <property type="match status" value="1"/>
</dbReference>
<keyword evidence="15" id="KW-0699">rRNA-binding</keyword>
<evidence type="ECO:0000256" key="11">
    <source>
        <dbReference type="ARBA" id="ARBA00022759"/>
    </source>
</evidence>
<dbReference type="SUPFAM" id="SSF69065">
    <property type="entry name" value="RNase III domain-like"/>
    <property type="match status" value="1"/>
</dbReference>
<comment type="function">
    <text evidence="15">Digests double-stranded RNA. Involved in the processing of primary rRNA transcript to yield the immediate precursors to the large and small rRNAs (23S and 16S). Processes some mRNAs, and tRNAs when they are encoded in the rRNA operon. Processes pre-crRNA and tracrRNA of type II CRISPR loci if present in the organism.</text>
</comment>
<evidence type="ECO:0000256" key="3">
    <source>
        <dbReference type="ARBA" id="ARBA00010183"/>
    </source>
</evidence>
<evidence type="ECO:0000256" key="5">
    <source>
        <dbReference type="ARBA" id="ARBA00022490"/>
    </source>
</evidence>
<evidence type="ECO:0000256" key="13">
    <source>
        <dbReference type="ARBA" id="ARBA00022842"/>
    </source>
</evidence>
<feature type="binding site" evidence="15">
    <location>
        <position position="49"/>
    </location>
    <ligand>
        <name>Mg(2+)</name>
        <dbReference type="ChEBI" id="CHEBI:18420"/>
    </ligand>
</feature>
<keyword evidence="5 15" id="KW-0963">Cytoplasm</keyword>
<evidence type="ECO:0000256" key="7">
    <source>
        <dbReference type="ARBA" id="ARBA00022664"/>
    </source>
</evidence>
<dbReference type="GO" id="GO:0005737">
    <property type="term" value="C:cytoplasm"/>
    <property type="evidence" value="ECO:0007669"/>
    <property type="project" value="UniProtKB-SubCell"/>
</dbReference>
<evidence type="ECO:0000256" key="10">
    <source>
        <dbReference type="ARBA" id="ARBA00022723"/>
    </source>
</evidence>
<dbReference type="InterPro" id="IPR011907">
    <property type="entry name" value="RNase_III"/>
</dbReference>
<organism evidence="16 17">
    <name type="scientific">Turicibacter sanguinis</name>
    <dbReference type="NCBI Taxonomy" id="154288"/>
    <lineage>
        <taxon>Bacteria</taxon>
        <taxon>Bacillati</taxon>
        <taxon>Bacillota</taxon>
        <taxon>Erysipelotrichia</taxon>
        <taxon>Erysipelotrichales</taxon>
        <taxon>Turicibacteraceae</taxon>
        <taxon>Turicibacter</taxon>
    </lineage>
</organism>
<dbReference type="NCBIfam" id="TIGR02191">
    <property type="entry name" value="RNaseIII"/>
    <property type="match status" value="1"/>
</dbReference>
<dbReference type="AlphaFoldDB" id="A0A173QZK8"/>
<dbReference type="GO" id="GO:0006397">
    <property type="term" value="P:mRNA processing"/>
    <property type="evidence" value="ECO:0007669"/>
    <property type="project" value="UniProtKB-UniRule"/>
</dbReference>
<dbReference type="Proteomes" id="UP000487649">
    <property type="component" value="Unassembled WGS sequence"/>
</dbReference>
<dbReference type="CDD" id="cd10845">
    <property type="entry name" value="DSRM_RNAse_III_family"/>
    <property type="match status" value="1"/>
</dbReference>
<keyword evidence="13 15" id="KW-0460">Magnesium</keyword>
<keyword evidence="8 15" id="KW-0819">tRNA processing</keyword>
<keyword evidence="11 15" id="KW-0255">Endonuclease</keyword>
<dbReference type="SUPFAM" id="SSF54768">
    <property type="entry name" value="dsRNA-binding domain-like"/>
    <property type="match status" value="1"/>
</dbReference>
<dbReference type="GO" id="GO:0008033">
    <property type="term" value="P:tRNA processing"/>
    <property type="evidence" value="ECO:0007669"/>
    <property type="project" value="UniProtKB-KW"/>
</dbReference>
<evidence type="ECO:0000256" key="9">
    <source>
        <dbReference type="ARBA" id="ARBA00022722"/>
    </source>
</evidence>
<dbReference type="Pfam" id="PF00035">
    <property type="entry name" value="dsrm"/>
    <property type="match status" value="1"/>
</dbReference>
<comment type="similarity">
    <text evidence="3">Belongs to the ribonuclease III family.</text>
</comment>
<dbReference type="PANTHER" id="PTHR11207">
    <property type="entry name" value="RIBONUCLEASE III"/>
    <property type="match status" value="1"/>
</dbReference>
<evidence type="ECO:0000256" key="6">
    <source>
        <dbReference type="ARBA" id="ARBA00022552"/>
    </source>
</evidence>
<dbReference type="GO" id="GO:0046872">
    <property type="term" value="F:metal ion binding"/>
    <property type="evidence" value="ECO:0007669"/>
    <property type="project" value="UniProtKB-KW"/>
</dbReference>
<dbReference type="CDD" id="cd00593">
    <property type="entry name" value="RIBOc"/>
    <property type="match status" value="1"/>
</dbReference>
<dbReference type="RefSeq" id="WP_006785130.1">
    <property type="nucleotide sequence ID" value="NZ_CABJBH010000005.1"/>
</dbReference>
<evidence type="ECO:0000256" key="12">
    <source>
        <dbReference type="ARBA" id="ARBA00022801"/>
    </source>
</evidence>
<dbReference type="Gene3D" id="1.10.1520.10">
    <property type="entry name" value="Ribonuclease III domain"/>
    <property type="match status" value="1"/>
</dbReference>
<name>A0A173QZK8_9FIRM</name>
<feature type="active site" evidence="15">
    <location>
        <position position="125"/>
    </location>
</feature>
<reference evidence="16 17" key="1">
    <citation type="journal article" date="2019" name="Nat. Med.">
        <title>A library of human gut bacterial isolates paired with longitudinal multiomics data enables mechanistic microbiome research.</title>
        <authorList>
            <person name="Poyet M."/>
            <person name="Groussin M."/>
            <person name="Gibbons S.M."/>
            <person name="Avila-Pacheco J."/>
            <person name="Jiang X."/>
            <person name="Kearney S.M."/>
            <person name="Perrotta A.R."/>
            <person name="Berdy B."/>
            <person name="Zhao S."/>
            <person name="Lieberman T.D."/>
            <person name="Swanson P.K."/>
            <person name="Smith M."/>
            <person name="Roesemann S."/>
            <person name="Alexander J.E."/>
            <person name="Rich S.A."/>
            <person name="Livny J."/>
            <person name="Vlamakis H."/>
            <person name="Clish C."/>
            <person name="Bullock K."/>
            <person name="Deik A."/>
            <person name="Scott J."/>
            <person name="Pierce K.A."/>
            <person name="Xavier R.J."/>
            <person name="Alm E.J."/>
        </authorList>
    </citation>
    <scope>NUCLEOTIDE SEQUENCE [LARGE SCALE GENOMIC DNA]</scope>
    <source>
        <strain evidence="16 17">BIOML-A198</strain>
    </source>
</reference>
<dbReference type="InterPro" id="IPR036389">
    <property type="entry name" value="RNase_III_sf"/>
</dbReference>
<evidence type="ECO:0000313" key="17">
    <source>
        <dbReference type="Proteomes" id="UP000487649"/>
    </source>
</evidence>